<dbReference type="Gene3D" id="1.10.287.130">
    <property type="match status" value="1"/>
</dbReference>
<dbReference type="SUPFAM" id="SSF55874">
    <property type="entry name" value="ATPase domain of HSP90 chaperone/DNA topoisomerase II/histidine kinase"/>
    <property type="match status" value="1"/>
</dbReference>
<evidence type="ECO:0000256" key="5">
    <source>
        <dbReference type="ARBA" id="ARBA00022777"/>
    </source>
</evidence>
<dbReference type="InterPro" id="IPR036097">
    <property type="entry name" value="HisK_dim/P_sf"/>
</dbReference>
<evidence type="ECO:0000256" key="3">
    <source>
        <dbReference type="ARBA" id="ARBA00022553"/>
    </source>
</evidence>
<organism evidence="10 11">
    <name type="scientific">Azospirillum brasilense</name>
    <dbReference type="NCBI Taxonomy" id="192"/>
    <lineage>
        <taxon>Bacteria</taxon>
        <taxon>Pseudomonadati</taxon>
        <taxon>Pseudomonadota</taxon>
        <taxon>Alphaproteobacteria</taxon>
        <taxon>Rhodospirillales</taxon>
        <taxon>Azospirillaceae</taxon>
        <taxon>Azospirillum</taxon>
    </lineage>
</organism>
<dbReference type="SMART" id="SM00387">
    <property type="entry name" value="HATPase_c"/>
    <property type="match status" value="1"/>
</dbReference>
<dbReference type="EC" id="2.7.13.3" evidence="2"/>
<gene>
    <name evidence="10" type="ORF">FBZ82_101252</name>
</gene>
<dbReference type="Gene3D" id="3.30.565.10">
    <property type="entry name" value="Histidine kinase-like ATPase, C-terminal domain"/>
    <property type="match status" value="1"/>
</dbReference>
<dbReference type="Pfam" id="PF02518">
    <property type="entry name" value="HATPase_c"/>
    <property type="match status" value="1"/>
</dbReference>
<reference evidence="10 11" key="1">
    <citation type="submission" date="2019-06" db="EMBL/GenBank/DDBJ databases">
        <title>Genomic Encyclopedia of Type Strains, Phase IV (KMG-V): Genome sequencing to study the core and pangenomes of soil and plant-associated prokaryotes.</title>
        <authorList>
            <person name="Whitman W."/>
        </authorList>
    </citation>
    <scope>NUCLEOTIDE SEQUENCE [LARGE SCALE GENOMIC DNA]</scope>
    <source>
        <strain evidence="10 11">BR 11796</strain>
    </source>
</reference>
<dbReference type="PANTHER" id="PTHR44936:SF9">
    <property type="entry name" value="SENSOR PROTEIN CREC"/>
    <property type="match status" value="1"/>
</dbReference>
<dbReference type="CDD" id="cd00075">
    <property type="entry name" value="HATPase"/>
    <property type="match status" value="1"/>
</dbReference>
<keyword evidence="8" id="KW-0472">Membrane</keyword>
<dbReference type="EMBL" id="VITF01000001">
    <property type="protein sequence ID" value="TWA74237.1"/>
    <property type="molecule type" value="Genomic_DNA"/>
</dbReference>
<dbReference type="InterPro" id="IPR050980">
    <property type="entry name" value="2C_sensor_his_kinase"/>
</dbReference>
<evidence type="ECO:0000313" key="10">
    <source>
        <dbReference type="EMBL" id="TWA74237.1"/>
    </source>
</evidence>
<keyword evidence="3" id="KW-0597">Phosphoprotein</keyword>
<proteinExistence type="predicted"/>
<evidence type="ECO:0000256" key="2">
    <source>
        <dbReference type="ARBA" id="ARBA00012438"/>
    </source>
</evidence>
<dbReference type="PANTHER" id="PTHR44936">
    <property type="entry name" value="SENSOR PROTEIN CREC"/>
    <property type="match status" value="1"/>
</dbReference>
<evidence type="ECO:0000259" key="9">
    <source>
        <dbReference type="PROSITE" id="PS50109"/>
    </source>
</evidence>
<comment type="catalytic activity">
    <reaction evidence="1">
        <text>ATP + protein L-histidine = ADP + protein N-phospho-L-histidine.</text>
        <dbReference type="EC" id="2.7.13.3"/>
    </reaction>
</comment>
<dbReference type="Proteomes" id="UP000316083">
    <property type="component" value="Unassembled WGS sequence"/>
</dbReference>
<protein>
    <recommendedName>
        <fullName evidence="2">histidine kinase</fullName>
        <ecNumber evidence="2">2.7.13.3</ecNumber>
    </recommendedName>
</protein>
<keyword evidence="8" id="KW-1133">Transmembrane helix</keyword>
<evidence type="ECO:0000313" key="11">
    <source>
        <dbReference type="Proteomes" id="UP000316083"/>
    </source>
</evidence>
<dbReference type="PROSITE" id="PS50109">
    <property type="entry name" value="HIS_KIN"/>
    <property type="match status" value="1"/>
</dbReference>
<evidence type="ECO:0000256" key="1">
    <source>
        <dbReference type="ARBA" id="ARBA00000085"/>
    </source>
</evidence>
<keyword evidence="5 10" id="KW-0418">Kinase</keyword>
<name>A0A560BNP5_AZOBR</name>
<feature type="region of interest" description="Disordered" evidence="7">
    <location>
        <begin position="1"/>
        <end position="26"/>
    </location>
</feature>
<evidence type="ECO:0000256" key="4">
    <source>
        <dbReference type="ARBA" id="ARBA00022679"/>
    </source>
</evidence>
<keyword evidence="4" id="KW-0808">Transferase</keyword>
<keyword evidence="8" id="KW-0812">Transmembrane</keyword>
<evidence type="ECO:0000256" key="6">
    <source>
        <dbReference type="ARBA" id="ARBA00023012"/>
    </source>
</evidence>
<accession>A0A560BNP5</accession>
<feature type="domain" description="Histidine kinase" evidence="9">
    <location>
        <begin position="324"/>
        <end position="551"/>
    </location>
</feature>
<dbReference type="InterPro" id="IPR036890">
    <property type="entry name" value="HATPase_C_sf"/>
</dbReference>
<dbReference type="SUPFAM" id="SSF47384">
    <property type="entry name" value="Homodimeric domain of signal transducing histidine kinase"/>
    <property type="match status" value="1"/>
</dbReference>
<evidence type="ECO:0000256" key="8">
    <source>
        <dbReference type="SAM" id="Phobius"/>
    </source>
</evidence>
<dbReference type="InterPro" id="IPR005467">
    <property type="entry name" value="His_kinase_dom"/>
</dbReference>
<dbReference type="GO" id="GO:0000155">
    <property type="term" value="F:phosphorelay sensor kinase activity"/>
    <property type="evidence" value="ECO:0007669"/>
    <property type="project" value="InterPro"/>
</dbReference>
<dbReference type="AlphaFoldDB" id="A0A560BNP5"/>
<sequence>MALLPIEARGPERVPGGGPDGARDGAELTKGGFSMAGFPGGRLRWLWHSLASRLALLTIVFLAVPVLIYDQFQRADTTTQTLLLQSAQRQGELIARALEPDLSRANRAALPQLGPILRRFADGNTRLKLLVRPRALAGNNLMGSDGFYYVAAAPSVPTDDLDAERHQLLEQGVLDRLGASCAGNEPLALRLPRSSGGYEILTSVTPINTAFGCWALVTSHTAGGYLESSLGRPYWSTPVVQAAAMIYIVMAALVMAVLLGVWRNLHRFGDLARDIVSGGIGEGGQGSFTNRNTVPELSGVAEDFDRLVDTLRESARSLRRAAEDNAHAYKTPIAVIRQSVEPLRRSLSAEDNRSQRALTMIEKSVDKLDGLVSFGRRMDEAAADLLVPPRRRVDLSDLVERMAGGYTSLLAERQLHMRSRIESGVIVRASDDILETVIENLVENAVSFSPPDGTVSVRLSRNGAWAELVVEDEGPGVDPANLPRIFERYFSQREPGRGMPEDATAQNQAEATHFGIGLWIVRRNIEAFGGKVRAENRSTGGFRMTVTLAVA</sequence>
<comment type="caution">
    <text evidence="10">The sequence shown here is derived from an EMBL/GenBank/DDBJ whole genome shotgun (WGS) entry which is preliminary data.</text>
</comment>
<feature type="transmembrane region" description="Helical" evidence="8">
    <location>
        <begin position="239"/>
        <end position="262"/>
    </location>
</feature>
<dbReference type="InterPro" id="IPR003594">
    <property type="entry name" value="HATPase_dom"/>
</dbReference>
<evidence type="ECO:0000256" key="7">
    <source>
        <dbReference type="SAM" id="MobiDB-lite"/>
    </source>
</evidence>
<feature type="transmembrane region" description="Helical" evidence="8">
    <location>
        <begin position="45"/>
        <end position="69"/>
    </location>
</feature>
<keyword evidence="6" id="KW-0902">Two-component regulatory system</keyword>